<evidence type="ECO:0000256" key="2">
    <source>
        <dbReference type="ARBA" id="ARBA00012438"/>
    </source>
</evidence>
<accession>A0A2A4XCE6</accession>
<feature type="transmembrane region" description="Helical" evidence="6">
    <location>
        <begin position="164"/>
        <end position="183"/>
    </location>
</feature>
<dbReference type="SUPFAM" id="SSF52172">
    <property type="entry name" value="CheY-like"/>
    <property type="match status" value="1"/>
</dbReference>
<dbReference type="InterPro" id="IPR005467">
    <property type="entry name" value="His_kinase_dom"/>
</dbReference>
<evidence type="ECO:0000256" key="4">
    <source>
        <dbReference type="ARBA" id="ARBA00023012"/>
    </source>
</evidence>
<dbReference type="Gene3D" id="3.30.565.10">
    <property type="entry name" value="Histidine kinase-like ATPase, C-terminal domain"/>
    <property type="match status" value="1"/>
</dbReference>
<dbReference type="SMART" id="SM00448">
    <property type="entry name" value="REC"/>
    <property type="match status" value="1"/>
</dbReference>
<keyword evidence="6" id="KW-0472">Membrane</keyword>
<evidence type="ECO:0000256" key="5">
    <source>
        <dbReference type="PROSITE-ProRule" id="PRU00169"/>
    </source>
</evidence>
<comment type="catalytic activity">
    <reaction evidence="1">
        <text>ATP + protein L-histidine = ADP + protein N-phospho-L-histidine.</text>
        <dbReference type="EC" id="2.7.13.3"/>
    </reaction>
</comment>
<reference evidence="10" key="1">
    <citation type="submission" date="2017-08" db="EMBL/GenBank/DDBJ databases">
        <title>A dynamic microbial community with high functional redundancy inhabits the cold, oxic subseafloor aquifer.</title>
        <authorList>
            <person name="Tully B.J."/>
            <person name="Wheat C.G."/>
            <person name="Glazer B.T."/>
            <person name="Huber J.A."/>
        </authorList>
    </citation>
    <scope>NUCLEOTIDE SEQUENCE [LARGE SCALE GENOMIC DNA]</scope>
</reference>
<protein>
    <recommendedName>
        <fullName evidence="2">histidine kinase</fullName>
        <ecNumber evidence="2">2.7.13.3</ecNumber>
    </recommendedName>
</protein>
<dbReference type="Pfam" id="PF00072">
    <property type="entry name" value="Response_reg"/>
    <property type="match status" value="1"/>
</dbReference>
<dbReference type="InterPro" id="IPR004358">
    <property type="entry name" value="Sig_transdc_His_kin-like_C"/>
</dbReference>
<dbReference type="Gene3D" id="1.10.287.130">
    <property type="match status" value="1"/>
</dbReference>
<dbReference type="FunFam" id="3.30.565.10:FF:000078">
    <property type="entry name" value="Two-component sensor histidine kinase"/>
    <property type="match status" value="1"/>
</dbReference>
<dbReference type="SMART" id="SM00388">
    <property type="entry name" value="HisKA"/>
    <property type="match status" value="1"/>
</dbReference>
<organism evidence="9 10">
    <name type="scientific">SAR86 cluster bacterium</name>
    <dbReference type="NCBI Taxonomy" id="2030880"/>
    <lineage>
        <taxon>Bacteria</taxon>
        <taxon>Pseudomonadati</taxon>
        <taxon>Pseudomonadota</taxon>
        <taxon>Gammaproteobacteria</taxon>
        <taxon>SAR86 cluster</taxon>
    </lineage>
</organism>
<evidence type="ECO:0000313" key="9">
    <source>
        <dbReference type="EMBL" id="PCI80240.1"/>
    </source>
</evidence>
<gene>
    <name evidence="9" type="ORF">COB20_03390</name>
</gene>
<dbReference type="InterPro" id="IPR003594">
    <property type="entry name" value="HATPase_dom"/>
</dbReference>
<evidence type="ECO:0000259" key="7">
    <source>
        <dbReference type="PROSITE" id="PS50109"/>
    </source>
</evidence>
<evidence type="ECO:0000256" key="1">
    <source>
        <dbReference type="ARBA" id="ARBA00000085"/>
    </source>
</evidence>
<dbReference type="SMART" id="SM00387">
    <property type="entry name" value="HATPase_c"/>
    <property type="match status" value="1"/>
</dbReference>
<feature type="transmembrane region" description="Helical" evidence="6">
    <location>
        <begin position="88"/>
        <end position="113"/>
    </location>
</feature>
<evidence type="ECO:0000313" key="10">
    <source>
        <dbReference type="Proteomes" id="UP000218767"/>
    </source>
</evidence>
<dbReference type="EMBL" id="NVUL01000011">
    <property type="protein sequence ID" value="PCI80240.1"/>
    <property type="molecule type" value="Genomic_DNA"/>
</dbReference>
<dbReference type="Pfam" id="PF02518">
    <property type="entry name" value="HATPase_c"/>
    <property type="match status" value="1"/>
</dbReference>
<evidence type="ECO:0000256" key="3">
    <source>
        <dbReference type="ARBA" id="ARBA00022553"/>
    </source>
</evidence>
<dbReference type="CDD" id="cd16922">
    <property type="entry name" value="HATPase_EvgS-ArcB-TorS-like"/>
    <property type="match status" value="1"/>
</dbReference>
<dbReference type="InterPro" id="IPR036097">
    <property type="entry name" value="HisK_dim/P_sf"/>
</dbReference>
<dbReference type="Proteomes" id="UP000218767">
    <property type="component" value="Unassembled WGS sequence"/>
</dbReference>
<keyword evidence="6" id="KW-1133">Transmembrane helix</keyword>
<dbReference type="Pfam" id="PF00512">
    <property type="entry name" value="HisKA"/>
    <property type="match status" value="1"/>
</dbReference>
<keyword evidence="6" id="KW-0812">Transmembrane</keyword>
<evidence type="ECO:0000256" key="6">
    <source>
        <dbReference type="SAM" id="Phobius"/>
    </source>
</evidence>
<dbReference type="PRINTS" id="PR00344">
    <property type="entry name" value="BCTRLSENSOR"/>
</dbReference>
<feature type="modified residue" description="4-aspartylphosphate" evidence="5">
    <location>
        <position position="513"/>
    </location>
</feature>
<dbReference type="EC" id="2.7.13.3" evidence="2"/>
<comment type="caution">
    <text evidence="9">The sequence shown here is derived from an EMBL/GenBank/DDBJ whole genome shotgun (WGS) entry which is preliminary data.</text>
</comment>
<dbReference type="SUPFAM" id="SSF47384">
    <property type="entry name" value="Homodimeric domain of signal transducing histidine kinase"/>
    <property type="match status" value="1"/>
</dbReference>
<dbReference type="PANTHER" id="PTHR45339:SF1">
    <property type="entry name" value="HYBRID SIGNAL TRANSDUCTION HISTIDINE KINASE J"/>
    <property type="match status" value="1"/>
</dbReference>
<dbReference type="GO" id="GO:0000155">
    <property type="term" value="F:phosphorelay sensor kinase activity"/>
    <property type="evidence" value="ECO:0007669"/>
    <property type="project" value="InterPro"/>
</dbReference>
<dbReference type="InterPro" id="IPR011006">
    <property type="entry name" value="CheY-like_superfamily"/>
</dbReference>
<evidence type="ECO:0000259" key="8">
    <source>
        <dbReference type="PROSITE" id="PS50110"/>
    </source>
</evidence>
<feature type="transmembrane region" description="Helical" evidence="6">
    <location>
        <begin position="57"/>
        <end position="76"/>
    </location>
</feature>
<dbReference type="AlphaFoldDB" id="A0A2A4XCE6"/>
<dbReference type="PANTHER" id="PTHR45339">
    <property type="entry name" value="HYBRID SIGNAL TRANSDUCTION HISTIDINE KINASE J"/>
    <property type="match status" value="1"/>
</dbReference>
<feature type="domain" description="Histidine kinase" evidence="7">
    <location>
        <begin position="228"/>
        <end position="444"/>
    </location>
</feature>
<dbReference type="PROSITE" id="PS50110">
    <property type="entry name" value="RESPONSE_REGULATORY"/>
    <property type="match status" value="1"/>
</dbReference>
<dbReference type="Gene3D" id="3.40.50.2300">
    <property type="match status" value="1"/>
</dbReference>
<keyword evidence="3 5" id="KW-0597">Phosphoprotein</keyword>
<name>A0A2A4XCE6_9GAMM</name>
<dbReference type="SUPFAM" id="SSF55874">
    <property type="entry name" value="ATPase domain of HSP90 chaperone/DNA topoisomerase II/histidine kinase"/>
    <property type="match status" value="1"/>
</dbReference>
<dbReference type="InterPro" id="IPR036890">
    <property type="entry name" value="HATPase_C_sf"/>
</dbReference>
<proteinExistence type="predicted"/>
<feature type="domain" description="Response regulatory" evidence="8">
    <location>
        <begin position="464"/>
        <end position="581"/>
    </location>
</feature>
<dbReference type="CDD" id="cd00082">
    <property type="entry name" value="HisKA"/>
    <property type="match status" value="1"/>
</dbReference>
<dbReference type="PROSITE" id="PS50109">
    <property type="entry name" value="HIS_KIN"/>
    <property type="match status" value="1"/>
</dbReference>
<dbReference type="CDD" id="cd17546">
    <property type="entry name" value="REC_hyHK_CKI1_RcsC-like"/>
    <property type="match status" value="1"/>
</dbReference>
<sequence length="589" mass="64983">MINHLKFLWNGGLDPATSNPLILRERRTLSTTAFCILPMAIGKFVSNYYTGGERNNIYIAIATVVVVFALYLQAYFNRRLLASQLPIFSFWLVMFIAMTTVGVWGHTWAWLLCLPTIASLVSGRMAGVIWSVICAITLWAFAYLEYSGYEFAFANVAEGPAPLTLAFDATLVLLMLTIATFVFRNAQMTAENKLNTTVKQLEKEVHDRTLAENEARQSEQAKSSFLAAMSHELRTPLNGVIGASQLLKDGDLPSKKKELVDVVLQSSETLLELINNVMDLSRLDSSTIELEKVPVDLRDLLNSTLAPLAFQAKEKGVKFSILIEDDVPRYVAGDPTRLRQVLLNLVGNAVKFTNSGEIDVVLDTSMDRLRLKISDTGIGITKQAQASLFEPYVQADKTTMRKYGGSGLGLTIVKKLVSAMGGKITANSVPGRGSTFMVFLPIERAKAPEVKETSRSNIKLPRLNIVVADDNAVNRMVLSRLLEADGHRVVSVSNGKEVIEYLPDHEVDAVMMDLQMPVMDGVTAVRKIRAMRGKRSTIPVIAVTANVVHENRKDLLASGMSGFLSKPFRQEELLEELQKAMSPNPDALV</sequence>
<feature type="transmembrane region" description="Helical" evidence="6">
    <location>
        <begin position="125"/>
        <end position="144"/>
    </location>
</feature>
<keyword evidence="4" id="KW-0902">Two-component regulatory system</keyword>
<dbReference type="InterPro" id="IPR001789">
    <property type="entry name" value="Sig_transdc_resp-reg_receiver"/>
</dbReference>
<dbReference type="InterPro" id="IPR003661">
    <property type="entry name" value="HisK_dim/P_dom"/>
</dbReference>